<gene>
    <name evidence="7" type="ORF">SAMN02745225_00848</name>
</gene>
<keyword evidence="4 6" id="KW-1133">Transmembrane helix</keyword>
<feature type="transmembrane region" description="Helical" evidence="6">
    <location>
        <begin position="128"/>
        <end position="149"/>
    </location>
</feature>
<dbReference type="AlphaFoldDB" id="A0A1M4U545"/>
<protein>
    <submittedName>
        <fullName evidence="7">Heme exporter protein B</fullName>
    </submittedName>
</protein>
<comment type="subcellular location">
    <subcellularLocation>
        <location evidence="1">Membrane</location>
        <topology evidence="1">Multi-pass membrane protein</topology>
    </subcellularLocation>
</comment>
<evidence type="ECO:0000313" key="8">
    <source>
        <dbReference type="Proteomes" id="UP000184295"/>
    </source>
</evidence>
<keyword evidence="3 6" id="KW-0812">Transmembrane</keyword>
<dbReference type="EMBL" id="FQUL01000008">
    <property type="protein sequence ID" value="SHE51795.1"/>
    <property type="molecule type" value="Genomic_DNA"/>
</dbReference>
<feature type="transmembrane region" description="Helical" evidence="6">
    <location>
        <begin position="21"/>
        <end position="41"/>
    </location>
</feature>
<feature type="transmembrane region" description="Helical" evidence="6">
    <location>
        <begin position="47"/>
        <end position="68"/>
    </location>
</feature>
<evidence type="ECO:0000256" key="4">
    <source>
        <dbReference type="ARBA" id="ARBA00022989"/>
    </source>
</evidence>
<dbReference type="GO" id="GO:0015232">
    <property type="term" value="F:heme transmembrane transporter activity"/>
    <property type="evidence" value="ECO:0007669"/>
    <property type="project" value="InterPro"/>
</dbReference>
<feature type="transmembrane region" description="Helical" evidence="6">
    <location>
        <begin position="99"/>
        <end position="122"/>
    </location>
</feature>
<dbReference type="InterPro" id="IPR003544">
    <property type="entry name" value="Cyt_c_biogenesis_CcmB"/>
</dbReference>
<dbReference type="RefSeq" id="WP_072789032.1">
    <property type="nucleotide sequence ID" value="NZ_FQUL01000008.1"/>
</dbReference>
<evidence type="ECO:0000256" key="2">
    <source>
        <dbReference type="ARBA" id="ARBA00010544"/>
    </source>
</evidence>
<sequence length="221" mass="23605">MFKAAKVIAVKDLRIELRSKVVLNQILPFVAVVLIIFAFAFNKYPALLVTVAPGLYWVTALFSSLLALQRSFSLESENNAKDALILYGLDPAGIYIGKVIAVLVEMVLLEVFLTLGIVFLYSTHLHELADLAFSSIVGTLGILAVGVTFSAMTSASKAKETILPLLLLPVVAPVLLSGTKAWENEIAGKAGLGDPWVGLLILFAAAFLALGTLTFGSVLEE</sequence>
<proteinExistence type="inferred from homology"/>
<evidence type="ECO:0000256" key="5">
    <source>
        <dbReference type="ARBA" id="ARBA00023136"/>
    </source>
</evidence>
<feature type="transmembrane region" description="Helical" evidence="6">
    <location>
        <begin position="161"/>
        <end position="179"/>
    </location>
</feature>
<accession>A0A1M4U545</accession>
<dbReference type="Pfam" id="PF03379">
    <property type="entry name" value="CcmB"/>
    <property type="match status" value="1"/>
</dbReference>
<evidence type="ECO:0000256" key="6">
    <source>
        <dbReference type="SAM" id="Phobius"/>
    </source>
</evidence>
<dbReference type="PRINTS" id="PR01414">
    <property type="entry name" value="CCMBBIOGNSIS"/>
</dbReference>
<feature type="transmembrane region" description="Helical" evidence="6">
    <location>
        <begin position="199"/>
        <end position="219"/>
    </location>
</feature>
<name>A0A1M4U545_9ACTN</name>
<keyword evidence="5 6" id="KW-0472">Membrane</keyword>
<reference evidence="8" key="1">
    <citation type="submission" date="2016-11" db="EMBL/GenBank/DDBJ databases">
        <authorList>
            <person name="Varghese N."/>
            <person name="Submissions S."/>
        </authorList>
    </citation>
    <scope>NUCLEOTIDE SEQUENCE [LARGE SCALE GENOMIC DNA]</scope>
    <source>
        <strain evidence="8">DSM 19514</strain>
    </source>
</reference>
<evidence type="ECO:0000256" key="3">
    <source>
        <dbReference type="ARBA" id="ARBA00022692"/>
    </source>
</evidence>
<dbReference type="STRING" id="1121881.SAMN02745225_00848"/>
<evidence type="ECO:0000313" key="7">
    <source>
        <dbReference type="EMBL" id="SHE51795.1"/>
    </source>
</evidence>
<dbReference type="GO" id="GO:0017004">
    <property type="term" value="P:cytochrome complex assembly"/>
    <property type="evidence" value="ECO:0007669"/>
    <property type="project" value="InterPro"/>
</dbReference>
<dbReference type="Proteomes" id="UP000184295">
    <property type="component" value="Unassembled WGS sequence"/>
</dbReference>
<dbReference type="OrthoDB" id="9812809at2"/>
<organism evidence="7 8">
    <name type="scientific">Ferrithrix thermotolerans DSM 19514</name>
    <dbReference type="NCBI Taxonomy" id="1121881"/>
    <lineage>
        <taxon>Bacteria</taxon>
        <taxon>Bacillati</taxon>
        <taxon>Actinomycetota</taxon>
        <taxon>Acidimicrobiia</taxon>
        <taxon>Acidimicrobiales</taxon>
        <taxon>Acidimicrobiaceae</taxon>
        <taxon>Ferrithrix</taxon>
    </lineage>
</organism>
<dbReference type="GO" id="GO:0016020">
    <property type="term" value="C:membrane"/>
    <property type="evidence" value="ECO:0007669"/>
    <property type="project" value="UniProtKB-SubCell"/>
</dbReference>
<keyword evidence="8" id="KW-1185">Reference proteome</keyword>
<comment type="similarity">
    <text evidence="2">Belongs to the CcmB/CycW/HelB family.</text>
</comment>
<evidence type="ECO:0000256" key="1">
    <source>
        <dbReference type="ARBA" id="ARBA00004141"/>
    </source>
</evidence>